<protein>
    <submittedName>
        <fullName evidence="12">Mitochondrial import receptor subunit TOM20-like</fullName>
    </submittedName>
</protein>
<feature type="compositionally biased region" description="Basic and acidic residues" evidence="11">
    <location>
        <begin position="10"/>
        <end position="20"/>
    </location>
</feature>
<keyword evidence="8" id="KW-1133">Transmembrane helix</keyword>
<dbReference type="GO" id="GO:0005742">
    <property type="term" value="C:mitochondrial outer membrane translocase complex"/>
    <property type="evidence" value="ECO:0007669"/>
    <property type="project" value="InterPro"/>
</dbReference>
<comment type="subcellular location">
    <subcellularLocation>
        <location evidence="2">Mitochondrion outer membrane</location>
        <topology evidence="2">Single-pass membrane protein</topology>
    </subcellularLocation>
</comment>
<comment type="function">
    <text evidence="1">Central component of the receptor complex responsible for the recognition and translocation of cytosolically synthesized mitochondrial preproteins. Together with TOM22 functions as the transit peptide receptor at the surface of the mitochondrion outer membrane and facilitates the movement of preproteins into the translocation pore.</text>
</comment>
<name>A0AAX6FE43_IRIPA</name>
<keyword evidence="7" id="KW-0653">Protein transport</keyword>
<evidence type="ECO:0000256" key="5">
    <source>
        <dbReference type="ARBA" id="ARBA00022692"/>
    </source>
</evidence>
<dbReference type="GO" id="GO:0045040">
    <property type="term" value="P:protein insertion into mitochondrial outer membrane"/>
    <property type="evidence" value="ECO:0007669"/>
    <property type="project" value="InterPro"/>
</dbReference>
<evidence type="ECO:0000256" key="7">
    <source>
        <dbReference type="ARBA" id="ARBA00022927"/>
    </source>
</evidence>
<keyword evidence="10" id="KW-0472">Membrane</keyword>
<reference evidence="12" key="1">
    <citation type="journal article" date="2023" name="GigaByte">
        <title>Genome assembly of the bearded iris, Iris pallida Lam.</title>
        <authorList>
            <person name="Bruccoleri R.E."/>
            <person name="Oakeley E.J."/>
            <person name="Faust A.M.E."/>
            <person name="Altorfer M."/>
            <person name="Dessus-Babus S."/>
            <person name="Burckhardt D."/>
            <person name="Oertli M."/>
            <person name="Naumann U."/>
            <person name="Petersen F."/>
            <person name="Wong J."/>
        </authorList>
    </citation>
    <scope>NUCLEOTIDE SEQUENCE</scope>
    <source>
        <strain evidence="12">GSM-AAB239-AS_SAM_17_03QT</strain>
    </source>
</reference>
<dbReference type="SUPFAM" id="SSF48452">
    <property type="entry name" value="TPR-like"/>
    <property type="match status" value="1"/>
</dbReference>
<accession>A0AAX6FE43</accession>
<evidence type="ECO:0000256" key="11">
    <source>
        <dbReference type="SAM" id="MobiDB-lite"/>
    </source>
</evidence>
<comment type="caution">
    <text evidence="12">The sequence shown here is derived from an EMBL/GenBank/DDBJ whole genome shotgun (WGS) entry which is preliminary data.</text>
</comment>
<evidence type="ECO:0000256" key="6">
    <source>
        <dbReference type="ARBA" id="ARBA00022787"/>
    </source>
</evidence>
<dbReference type="Proteomes" id="UP001140949">
    <property type="component" value="Unassembled WGS sequence"/>
</dbReference>
<evidence type="ECO:0000256" key="10">
    <source>
        <dbReference type="ARBA" id="ARBA00023136"/>
    </source>
</evidence>
<dbReference type="Pfam" id="PF06552">
    <property type="entry name" value="TOM20_plant"/>
    <property type="match status" value="1"/>
</dbReference>
<feature type="region of interest" description="Disordered" evidence="11">
    <location>
        <begin position="1"/>
        <end position="20"/>
    </location>
</feature>
<organism evidence="12 13">
    <name type="scientific">Iris pallida</name>
    <name type="common">Sweet iris</name>
    <dbReference type="NCBI Taxonomy" id="29817"/>
    <lineage>
        <taxon>Eukaryota</taxon>
        <taxon>Viridiplantae</taxon>
        <taxon>Streptophyta</taxon>
        <taxon>Embryophyta</taxon>
        <taxon>Tracheophyta</taxon>
        <taxon>Spermatophyta</taxon>
        <taxon>Magnoliopsida</taxon>
        <taxon>Liliopsida</taxon>
        <taxon>Asparagales</taxon>
        <taxon>Iridaceae</taxon>
        <taxon>Iridoideae</taxon>
        <taxon>Irideae</taxon>
        <taxon>Iris</taxon>
    </lineage>
</organism>
<keyword evidence="4" id="KW-0813">Transport</keyword>
<dbReference type="AlphaFoldDB" id="A0AAX6FE43"/>
<comment type="similarity">
    <text evidence="3">Belongs to the Tom20 family.</text>
</comment>
<evidence type="ECO:0000313" key="13">
    <source>
        <dbReference type="Proteomes" id="UP001140949"/>
    </source>
</evidence>
<evidence type="ECO:0000256" key="9">
    <source>
        <dbReference type="ARBA" id="ARBA00023128"/>
    </source>
</evidence>
<keyword evidence="13" id="KW-1185">Reference proteome</keyword>
<dbReference type="PANTHER" id="PTHR32409">
    <property type="entry name" value="MITOCHONDRIAL IMPORT RECEPTOR SUBUNIT TOM20-1-RELATED"/>
    <property type="match status" value="1"/>
</dbReference>
<keyword evidence="9" id="KW-0496">Mitochondrion</keyword>
<evidence type="ECO:0000256" key="4">
    <source>
        <dbReference type="ARBA" id="ARBA00022448"/>
    </source>
</evidence>
<evidence type="ECO:0000256" key="2">
    <source>
        <dbReference type="ARBA" id="ARBA00004572"/>
    </source>
</evidence>
<proteinExistence type="inferred from homology"/>
<evidence type="ECO:0000256" key="1">
    <source>
        <dbReference type="ARBA" id="ARBA00003450"/>
    </source>
</evidence>
<keyword evidence="5" id="KW-0812">Transmembrane</keyword>
<evidence type="ECO:0000256" key="3">
    <source>
        <dbReference type="ARBA" id="ARBA00005792"/>
    </source>
</evidence>
<dbReference type="GO" id="GO:0015031">
    <property type="term" value="P:protein transport"/>
    <property type="evidence" value="ECO:0007669"/>
    <property type="project" value="UniProtKB-KW"/>
</dbReference>
<dbReference type="Gene3D" id="1.25.40.10">
    <property type="entry name" value="Tetratricopeptide repeat domain"/>
    <property type="match status" value="1"/>
</dbReference>
<sequence length="126" mass="14811">MYIESANPSDQEREGENEEKKKEQFLFMLIEAMELPQRESERIMFFEHSRKTAEAAYAKDPLDAKNLTRWEGARLELSQFQNGEENTKMIQDAKSKLEEALEINPRKSDTLWCLGNAHTSHAFFYF</sequence>
<dbReference type="InterPro" id="IPR010547">
    <property type="entry name" value="TOM20_imprt_rcpt"/>
</dbReference>
<evidence type="ECO:0000256" key="8">
    <source>
        <dbReference type="ARBA" id="ARBA00022989"/>
    </source>
</evidence>
<reference evidence="12" key="2">
    <citation type="submission" date="2023-04" db="EMBL/GenBank/DDBJ databases">
        <authorList>
            <person name="Bruccoleri R.E."/>
            <person name="Oakeley E.J."/>
            <person name="Faust A.-M."/>
            <person name="Dessus-Babus S."/>
            <person name="Altorfer M."/>
            <person name="Burckhardt D."/>
            <person name="Oertli M."/>
            <person name="Naumann U."/>
            <person name="Petersen F."/>
            <person name="Wong J."/>
        </authorList>
    </citation>
    <scope>NUCLEOTIDE SEQUENCE</scope>
    <source>
        <strain evidence="12">GSM-AAB239-AS_SAM_17_03QT</strain>
        <tissue evidence="12">Leaf</tissue>
    </source>
</reference>
<gene>
    <name evidence="12" type="ORF">M6B38_137205</name>
</gene>
<dbReference type="PANTHER" id="PTHR32409:SF3">
    <property type="entry name" value="MITOCHONDRIAL IMPORT RECEPTOR SUBUNIT TOM20-1-RELATED"/>
    <property type="match status" value="1"/>
</dbReference>
<keyword evidence="6" id="KW-1000">Mitochondrion outer membrane</keyword>
<dbReference type="EMBL" id="JANAVB010029619">
    <property type="protein sequence ID" value="KAJ6814559.1"/>
    <property type="molecule type" value="Genomic_DNA"/>
</dbReference>
<evidence type="ECO:0000313" key="12">
    <source>
        <dbReference type="EMBL" id="KAJ6814559.1"/>
    </source>
</evidence>
<dbReference type="InterPro" id="IPR011990">
    <property type="entry name" value="TPR-like_helical_dom_sf"/>
</dbReference>
<keyword evidence="12" id="KW-0675">Receptor</keyword>